<feature type="region of interest" description="Disordered" evidence="7">
    <location>
        <begin position="2852"/>
        <end position="2881"/>
    </location>
</feature>
<gene>
    <name evidence="11" type="ORF">SAPIO_CDS4696</name>
</gene>
<dbReference type="InterPro" id="IPR051346">
    <property type="entry name" value="OTU_Deubiquitinase"/>
</dbReference>
<keyword evidence="12" id="KW-1185">Reference proteome</keyword>
<feature type="compositionally biased region" description="Basic and acidic residues" evidence="7">
    <location>
        <begin position="2862"/>
        <end position="2876"/>
    </location>
</feature>
<feature type="domain" description="DUF3638" evidence="8">
    <location>
        <begin position="2097"/>
        <end position="2322"/>
    </location>
</feature>
<dbReference type="PANTHER" id="PTHR13367">
    <property type="entry name" value="UBIQUITIN THIOESTERASE"/>
    <property type="match status" value="1"/>
</dbReference>
<dbReference type="RefSeq" id="XP_016643062.1">
    <property type="nucleotide sequence ID" value="XM_016787183.1"/>
</dbReference>
<evidence type="ECO:0000256" key="7">
    <source>
        <dbReference type="SAM" id="MobiDB-lite"/>
    </source>
</evidence>
<evidence type="ECO:0000259" key="10">
    <source>
        <dbReference type="Pfam" id="PF20255"/>
    </source>
</evidence>
<comment type="catalytic activity">
    <reaction evidence="1">
        <text>Thiol-dependent hydrolysis of ester, thioester, amide, peptide and isopeptide bonds formed by the C-terminal Gly of ubiquitin (a 76-residue protein attached to proteins as an intracellular targeting signal).</text>
        <dbReference type="EC" id="3.4.19.12"/>
    </reaction>
</comment>
<dbReference type="PANTHER" id="PTHR13367:SF34">
    <property type="match status" value="1"/>
</dbReference>
<dbReference type="OrthoDB" id="3182339at2759"/>
<evidence type="ECO:0000256" key="3">
    <source>
        <dbReference type="ARBA" id="ARBA00022670"/>
    </source>
</evidence>
<protein>
    <recommendedName>
        <fullName evidence="2">ubiquitinyl hydrolase 1</fullName>
        <ecNumber evidence="2">3.4.19.12</ecNumber>
    </recommendedName>
</protein>
<comment type="caution">
    <text evidence="11">The sequence shown here is derived from an EMBL/GenBank/DDBJ whole genome shotgun (WGS) entry which is preliminary data.</text>
</comment>
<evidence type="ECO:0000256" key="4">
    <source>
        <dbReference type="ARBA" id="ARBA00022786"/>
    </source>
</evidence>
<dbReference type="GO" id="GO:0006508">
    <property type="term" value="P:proteolysis"/>
    <property type="evidence" value="ECO:0007669"/>
    <property type="project" value="UniProtKB-KW"/>
</dbReference>
<dbReference type="InterPro" id="IPR022105">
    <property type="entry name" value="DUF3645"/>
</dbReference>
<dbReference type="KEGG" id="sapo:SAPIO_CDS4696"/>
<feature type="region of interest" description="Disordered" evidence="7">
    <location>
        <begin position="2817"/>
        <end position="2837"/>
    </location>
</feature>
<dbReference type="VEuPathDB" id="FungiDB:SAPIO_CDS4696"/>
<organism evidence="11 12">
    <name type="scientific">Pseudallescheria apiosperma</name>
    <name type="common">Scedosporium apiospermum</name>
    <dbReference type="NCBI Taxonomy" id="563466"/>
    <lineage>
        <taxon>Eukaryota</taxon>
        <taxon>Fungi</taxon>
        <taxon>Dikarya</taxon>
        <taxon>Ascomycota</taxon>
        <taxon>Pezizomycotina</taxon>
        <taxon>Sordariomycetes</taxon>
        <taxon>Hypocreomycetidae</taxon>
        <taxon>Microascales</taxon>
        <taxon>Microascaceae</taxon>
        <taxon>Scedosporium</taxon>
    </lineage>
</organism>
<evidence type="ECO:0000313" key="11">
    <source>
        <dbReference type="EMBL" id="KEZ43263.1"/>
    </source>
</evidence>
<dbReference type="HOGENOM" id="CLU_000211_1_0_1"/>
<dbReference type="Pfam" id="PF12340">
    <property type="entry name" value="DUF3638"/>
    <property type="match status" value="1"/>
</dbReference>
<proteinExistence type="predicted"/>
<dbReference type="Proteomes" id="UP000028545">
    <property type="component" value="Unassembled WGS sequence"/>
</dbReference>
<evidence type="ECO:0000256" key="2">
    <source>
        <dbReference type="ARBA" id="ARBA00012759"/>
    </source>
</evidence>
<evidence type="ECO:0000259" key="9">
    <source>
        <dbReference type="Pfam" id="PF12359"/>
    </source>
</evidence>
<evidence type="ECO:0000313" key="12">
    <source>
        <dbReference type="Proteomes" id="UP000028545"/>
    </source>
</evidence>
<feature type="compositionally biased region" description="Polar residues" evidence="7">
    <location>
        <begin position="2825"/>
        <end position="2836"/>
    </location>
</feature>
<evidence type="ECO:0000259" key="8">
    <source>
        <dbReference type="Pfam" id="PF12340"/>
    </source>
</evidence>
<keyword evidence="5" id="KW-0378">Hydrolase</keyword>
<keyword evidence="3" id="KW-0645">Protease</keyword>
<evidence type="ECO:0000256" key="5">
    <source>
        <dbReference type="ARBA" id="ARBA00022801"/>
    </source>
</evidence>
<dbReference type="EC" id="3.4.19.12" evidence="2"/>
<evidence type="ECO:0000256" key="1">
    <source>
        <dbReference type="ARBA" id="ARBA00000707"/>
    </source>
</evidence>
<dbReference type="Pfam" id="PF20255">
    <property type="entry name" value="DUF6606"/>
    <property type="match status" value="1"/>
</dbReference>
<feature type="domain" description="DUF3645" evidence="9">
    <location>
        <begin position="2447"/>
        <end position="2480"/>
    </location>
</feature>
<dbReference type="GO" id="GO:0004843">
    <property type="term" value="F:cysteine-type deubiquitinase activity"/>
    <property type="evidence" value="ECO:0007669"/>
    <property type="project" value="UniProtKB-EC"/>
</dbReference>
<sequence length="3137" mass="354051">MASCSEPSRKWMYLINHVFLPPKLPQEDDTSGPFEENLIREVLAALNDFRGTLTDAPADHVAALNAVADAITNLRGVHNFSIPGEDITVNGEALQRELSLLCKADAMHTIPLKVAVQNAGLLVYRRADIAYFESFELSAQAHSVTGTLGRLVCAFPGVAIAIPVDKLQPSFIATLSQTVDRMSGQVAPGTQPTSYKGGRSHDEFRDTAHPKMVTELLTAFALPLGHPAKVTGITKHVRDEVLWDSCKSPWRRSPMWTLIRVSIQLVLLRSGLDALEASVVYKHFMVYFMAHALRKTALLLKNDLSCLEWCDLVYVMKAKISRRLLKIEKIRYRSTEQKVQKEMIFADKLLRGTWDAVQKSRADKSRVDVASLRHLDFKKDTFASLPQLDDFIDSISNRESQTVSAVFNPVCPLPEINQFTHWHEPVSDGATFQAAWLDNLLGSRLSEWLEPKLRREALDYTETFKALWRVMSGYKTMVSSRASDNPEAMSMMILGVLELWAACDKLACHTCPLLSEYDPVIDAEYLQGLLLSTKQQMERLAAVEKYITSRKERGKLSGILTSFGKPQTFAVRYFKKSPTHKSLCECIEAAARREREDRAREFQRTKQQYNTLINQYNSADCDVECDKDGDQQRPRNCRRCKTRNRAKGLSILIHEWPLPELETEKMNVVFELDVPAWFSVWRQATSFVLFDIFQKAYEHESRREAHSKFALSADIHLRSYYRDIGGAFTPRIGLLSGIKAHSKSHYKPKPISTVSRPDELYYTNGLRYQYYDESRECFVGTLSRTKGIDVFTNAITYALPRELASMQQFLYRPCTSPDGPSPNLVIATQSDCPDHLSLTEYKALCTIPHGHRIQWQNILLQVTAPNVDFKRVETTLTVLQCIYQAGPRQGGLWHRAAHEVPAMAESFGERMMEGLRAATNRIRDNWQCVNALATYIAVARRILSLTDSELIRRDVLKYLSEARSVGLGWIKSLKTRADDTTDDGEKTQLRGRIAYAALVCVDTCNVEGDVLRIILESNADTAAVDFIECCITINECYAPGSSSGQSALSSILYWRWQILCTRACPILANLIVDYGNDGLSIAVKRSWVSYNASPGGWNRCSIPGCSHSGMSWLTTKSISPSGRKPLDVHYCVVTGELRVNGVPLNRLPAEYERNPTYKRLFGNCVLEVMPADVPGMIFSGKKLFAGHEVHFGRVEDAAKGQELLVRAVRDGRDRDLVHLELLQGLPEAFTRDYVHWYDVGSNTVEFCPLSSPWRSSENNWKLSYAEDDVWQLTQGEDRVLVAPKLLHPESQTASRLARVFSPLVKPGRLHLIYRPSLSVLDIEIPTLKLAFHLHKGRSEITSHQFRGMTVDREQEIGTLFGLDNKLVLKASSDDTYRKVIILEGPVRCFQSDPHMRVHFNTDDAVRVHAYDVDTRLGRLVDNGSLESKLLICHLHALTSFCLPDPLTQRTGTELALDILNSAAVKSFAVLTPENTEALSRIARLTPWRTYYPKEKTVMQTVGWSSSLGFLSQHHSFLEAVTSLFSAAADRAFFYEDQYQEPPEFERHNRDLILRDSIRASTFRVAEYGAEAHTTEHDRVYYSRDVGQTSDEIKRAFTMADYIYHRRTELPYDLPLDVVSSVWNFLSRASKVYGLGYRLDLETGGDKPEYDASWLLEGTDPKIVSRSFILYHEAISLGASSDIGRFDLMMWLSTMAFSREANMTVIQVLAAMANVSKMASVNPPTADQFQPSCGTRFGRDALLSRLRADEFYHYWSDCPEYIQSRNLTQIQRNEARERYAATRSRAMKNLVERAEEQWPCKAPDLAFHRSSGEWATYVKSSVAVPVIQEHTKIRYNNILLWDYLVELVDQLPSVSPPKENPLSDAKGSVLASEILPIQGHRQRYVSKADVFLCPPPDLEKLVTPKIDLVCPPPPPPALILSSKAGQQSDLLRDMIEKLGLMASAAFEKDYIRSLRQSAESLALGAHGNLVLQQRAPELLNIYHTHFKHRAEGIYSAIVGALYKHMATFLPFTSSSPSGEVRVGDADGCFATHWPRLSPSFLLQCIGRNKWKRLPPGWKECIVKYAVSLADVQRAERMLAADHRGDLGAMSRELQNVGHKNWNPLDYPDSLLLEVESSITIRDVQEEIAAQMRTPPESENAVMQLNMGEGKSSVIVPIVAAALADGEKLVRVLVAKPQSKQMLQMLTSKMGGLLDRVVFQMPFSRALKVGRAEAQAIQRMLEQCRDMGGVLLVQPEHILSFQQMGTEYPMIPENLAVGRMLNETRHFLFNNARDIVDESDENFSVKFELVYTIGNQQPVDHSPYRWQIIQEVLDIIRDIAPKVQEQFPDSIEIHDASAHPGSFPRTRILKREATQKLVDKLADRICDNGLTGFPISRQPPAVREAVRTYITKPELTEDEINLVQREGPSGFWTDAIRPTLVLLRGLMACHVLKFALTQKRWRVNYGLAPNRKPPTRLAVPYLAKDQPSARSEFSHPDVIIILSCLTYYYSGLSDDDLFLAFETLLKSDQAEVEYDLWVRDNTKMPDKFKTLGGINIEDKHQCIHDVFPQLRFSKGVVDYFLSHIVYPKEMKEFPSKLSASGWDLGEKKVHPTTGFSGTNDSRRLLPLGMEQLDLEQQKHTNALVMSYLLQPETAVTDIPPRSSKLSSDADVLLDLVVGLNPSVRVILDVGAQVLELSNLEVAEQWLQRLEDDHTQAVVFFDNNDELSVLDRRCMRMRKLGHGQSVVFCVPREIRTKINELFPDRSHGSDITVSDILLWSIRETWSSLQRGVQLWAKQGWRHRKHQLLWAKFTQGKHALEPDQAKEFLEDEAQTILQRYGPGAEQDESGNPGSTLNGESDSIVDRLRDFGAGKLDGAALSEEQERELQPESEKEREQERPPATVPAAHKMHPDVVRFVENGTITTSQGYKPAFSSLRLTNAGKGFPLSSFERKDAEFSLLVSEDFTQTVKIPVGSGAALDSFLRSVQWVLVSQQHEGKTVMMIISPFEANSLFPTVSVSHTTSLHIYSPRVNPAFPSLDDLQLFISPPHLNHKMAFPLPLTVSLNLFSGQLYFSDFEMYIAACRFLGLSWEKAKDGEVVDSDGFILRDVEGRVGGESGFSRSPVRFMRDLMTIRRDCQAIERTHVGDMLDNRPLSKGSFE</sequence>
<name>A0A084G7F1_PSEDA</name>
<dbReference type="InterPro" id="IPR046541">
    <property type="entry name" value="DUF6606"/>
</dbReference>
<evidence type="ECO:0000256" key="6">
    <source>
        <dbReference type="ARBA" id="ARBA00022807"/>
    </source>
</evidence>
<dbReference type="Pfam" id="PF12359">
    <property type="entry name" value="DUF3645"/>
    <property type="match status" value="1"/>
</dbReference>
<dbReference type="GeneID" id="27723768"/>
<keyword evidence="6" id="KW-0788">Thiol protease</keyword>
<dbReference type="OMA" id="RRIYHMP"/>
<dbReference type="EMBL" id="JOWA01000094">
    <property type="protein sequence ID" value="KEZ43263.1"/>
    <property type="molecule type" value="Genomic_DNA"/>
</dbReference>
<accession>A0A084G7F1</accession>
<reference evidence="11 12" key="1">
    <citation type="journal article" date="2014" name="Genome Announc.">
        <title>Draft genome sequence of the pathogenic fungus Scedosporium apiospermum.</title>
        <authorList>
            <person name="Vandeputte P."/>
            <person name="Ghamrawi S."/>
            <person name="Rechenmann M."/>
            <person name="Iltis A."/>
            <person name="Giraud S."/>
            <person name="Fleury M."/>
            <person name="Thornton C."/>
            <person name="Delhaes L."/>
            <person name="Meyer W."/>
            <person name="Papon N."/>
            <person name="Bouchara J.P."/>
        </authorList>
    </citation>
    <scope>NUCLEOTIDE SEQUENCE [LARGE SCALE GENOMIC DNA]</scope>
    <source>
        <strain evidence="11 12">IHEM 14462</strain>
    </source>
</reference>
<feature type="domain" description="DUF6606" evidence="10">
    <location>
        <begin position="14"/>
        <end position="293"/>
    </location>
</feature>
<dbReference type="InterPro" id="IPR022099">
    <property type="entry name" value="DUF3638"/>
</dbReference>
<keyword evidence="4" id="KW-0833">Ubl conjugation pathway</keyword>